<organism evidence="2 3">
    <name type="scientific">Bacteroides mediterraneensis</name>
    <dbReference type="NCBI Taxonomy" id="1841856"/>
    <lineage>
        <taxon>Bacteria</taxon>
        <taxon>Pseudomonadati</taxon>
        <taxon>Bacteroidota</taxon>
        <taxon>Bacteroidia</taxon>
        <taxon>Bacteroidales</taxon>
        <taxon>Bacteroidaceae</taxon>
        <taxon>Bacteroides</taxon>
    </lineage>
</organism>
<feature type="domain" description="DUF4377" evidence="1">
    <location>
        <begin position="53"/>
        <end position="114"/>
    </location>
</feature>
<protein>
    <submittedName>
        <fullName evidence="2">DUF4377 domain-containing protein</fullName>
    </submittedName>
</protein>
<dbReference type="PROSITE" id="PS51257">
    <property type="entry name" value="PROKAR_LIPOPROTEIN"/>
    <property type="match status" value="1"/>
</dbReference>
<sequence>MKGKNLFGIFVLFLCTLSLIGCHEKDDFKDQVETICMYVSAETSTYVPWGSDQPIECMLVKEEGRPEYSHLSFKGITGFTYEQGHEYVLKVEKRTSVAPLADGTRVRYKLLEIMQDTSIAPSSPQWTFLIDDRKESDIDLSTSYLGIQIWPAFAHRPDIYVGAVYPKSAFATSFDREVTDEKRPIDLTFSFSNPYYLTTMEKVRHFEYLKKIKEAINSEEYASYMTPGRPYTAQLAEVKSLESLSGCFMENQTFSRTLEDICRQKFDMKKVKSLTVGKVVFKGFTVSMDMPADGLFVNVPSNLDDLVCVCGLTYGTSAYFVIASESPYEDVLSAFKGAFVREYSQPHGTLHTAQIVLLTASEVDQNAIVNDSFDALADYLKSPFRDGKTYGYPIFCRGQYVKDNSLFVKRKE</sequence>
<evidence type="ECO:0000313" key="2">
    <source>
        <dbReference type="EMBL" id="MBM6758793.1"/>
    </source>
</evidence>
<gene>
    <name evidence="2" type="ORF">H6A31_08915</name>
</gene>
<dbReference type="InterPro" id="IPR036359">
    <property type="entry name" value="Thiol_cytolysin_sf"/>
</dbReference>
<dbReference type="InterPro" id="IPR025485">
    <property type="entry name" value="DUF4377"/>
</dbReference>
<name>A0ABS2EW50_9BACE</name>
<comment type="caution">
    <text evidence="2">The sequence shown here is derived from an EMBL/GenBank/DDBJ whole genome shotgun (WGS) entry which is preliminary data.</text>
</comment>
<proteinExistence type="predicted"/>
<dbReference type="Pfam" id="PF14302">
    <property type="entry name" value="DUF4377"/>
    <property type="match status" value="1"/>
</dbReference>
<dbReference type="SUPFAM" id="SSF56978">
    <property type="entry name" value="Perfringolysin"/>
    <property type="match status" value="1"/>
</dbReference>
<evidence type="ECO:0000313" key="3">
    <source>
        <dbReference type="Proteomes" id="UP000703295"/>
    </source>
</evidence>
<dbReference type="RefSeq" id="WP_204475965.1">
    <property type="nucleotide sequence ID" value="NZ_JACJJW010000021.1"/>
</dbReference>
<dbReference type="EMBL" id="JACJJW010000021">
    <property type="protein sequence ID" value="MBM6758793.1"/>
    <property type="molecule type" value="Genomic_DNA"/>
</dbReference>
<keyword evidence="3" id="KW-1185">Reference proteome</keyword>
<reference evidence="2 3" key="1">
    <citation type="journal article" date="2021" name="Sci. Rep.">
        <title>The distribution of antibiotic resistance genes in chicken gut microbiota commensals.</title>
        <authorList>
            <person name="Juricova H."/>
            <person name="Matiasovicova J."/>
            <person name="Kubasova T."/>
            <person name="Cejkova D."/>
            <person name="Rychlik I."/>
        </authorList>
    </citation>
    <scope>NUCLEOTIDE SEQUENCE [LARGE SCALE GENOMIC DNA]</scope>
    <source>
        <strain evidence="2 3">An801</strain>
    </source>
</reference>
<accession>A0ABS2EW50</accession>
<dbReference type="Proteomes" id="UP000703295">
    <property type="component" value="Unassembled WGS sequence"/>
</dbReference>
<evidence type="ECO:0000259" key="1">
    <source>
        <dbReference type="Pfam" id="PF14302"/>
    </source>
</evidence>